<dbReference type="AlphaFoldDB" id="A0A0Q9YYK4"/>
<protein>
    <recommendedName>
        <fullName evidence="4">Mitochondrial PGP phosphatase</fullName>
    </recommendedName>
</protein>
<dbReference type="EMBL" id="LKAJ01000002">
    <property type="protein sequence ID" value="KRG22084.1"/>
    <property type="molecule type" value="Genomic_DNA"/>
</dbReference>
<proteinExistence type="predicted"/>
<dbReference type="SUPFAM" id="SSF56784">
    <property type="entry name" value="HAD-like"/>
    <property type="match status" value="1"/>
</dbReference>
<dbReference type="InterPro" id="IPR023214">
    <property type="entry name" value="HAD_sf"/>
</dbReference>
<dbReference type="Gene3D" id="3.40.50.1000">
    <property type="entry name" value="HAD superfamily/HAD-like"/>
    <property type="match status" value="1"/>
</dbReference>
<evidence type="ECO:0000313" key="3">
    <source>
        <dbReference type="Proteomes" id="UP000051497"/>
    </source>
</evidence>
<comment type="caution">
    <text evidence="1">The sequence shown here is derived from an EMBL/GenBank/DDBJ whole genome shotgun (WGS) entry which is preliminary data.</text>
</comment>
<dbReference type="EMBL" id="LKAJ02000001">
    <property type="protein sequence ID" value="MCS5712713.1"/>
    <property type="molecule type" value="Genomic_DNA"/>
</dbReference>
<name>A0A0Q9YYK4_9GAMM</name>
<organism evidence="1">
    <name type="scientific">Candidatus Berkiella aquae</name>
    <dbReference type="NCBI Taxonomy" id="295108"/>
    <lineage>
        <taxon>Bacteria</taxon>
        <taxon>Pseudomonadati</taxon>
        <taxon>Pseudomonadota</taxon>
        <taxon>Gammaproteobacteria</taxon>
        <taxon>Candidatus Berkiellales</taxon>
        <taxon>Candidatus Berkiellaceae</taxon>
        <taxon>Candidatus Berkiella</taxon>
    </lineage>
</organism>
<evidence type="ECO:0000313" key="1">
    <source>
        <dbReference type="EMBL" id="KRG22084.1"/>
    </source>
</evidence>
<reference evidence="2" key="3">
    <citation type="submission" date="2021-06" db="EMBL/GenBank/DDBJ databases">
        <title>Genomic Description and Analysis of Intracellular Bacteria, Candidatus Berkiella cookevillensis and Candidatus Berkiella aquae.</title>
        <authorList>
            <person name="Kidane D.T."/>
            <person name="Mehari Y.T."/>
            <person name="Rice F.C."/>
            <person name="Arivett B.A."/>
            <person name="Farone A.L."/>
            <person name="Berk S.G."/>
            <person name="Farone M.B."/>
        </authorList>
    </citation>
    <scope>NUCLEOTIDE SEQUENCE</scope>
    <source>
        <strain evidence="2">HT99</strain>
    </source>
</reference>
<dbReference type="Pfam" id="PF00702">
    <property type="entry name" value="Hydrolase"/>
    <property type="match status" value="1"/>
</dbReference>
<reference evidence="2" key="2">
    <citation type="journal article" date="2016" name="Genome Announc.">
        <title>Draft Genome Sequences of Two Novel Amoeba-Resistant Intranuclear Bacteria, 'Candidatus Berkiella cookevillensis' and 'Candidatus Berkiella aquae'.</title>
        <authorList>
            <person name="Mehari Y.T."/>
            <person name="Arivett B.A."/>
            <person name="Farone A.L."/>
            <person name="Gunderson J.H."/>
            <person name="Farone M.B."/>
        </authorList>
    </citation>
    <scope>NUCLEOTIDE SEQUENCE</scope>
    <source>
        <strain evidence="2">HT99</strain>
    </source>
</reference>
<gene>
    <name evidence="1" type="ORF">HT99x_00501</name>
    <name evidence="2" type="ORF">HT99x_014835</name>
</gene>
<dbReference type="Proteomes" id="UP000051497">
    <property type="component" value="Unassembled WGS sequence"/>
</dbReference>
<sequence length="191" mass="22529">MFRWWYAIKMGWQQRKALKRFLVEAEQRVNGLSELTPERLEADNIAVLILDFDGVLAWHDANTPLPEAERWLKHLCQTIGEQRIALFTNKPKPERIAYFQKHFPLIFIVHSVRRKPYPQGILQVAEYKGISAHRVALLDDRLLTGMLSVCLAYSQGYYFTKPYQHYLRHPCKELFFSSLRVLERCLIRILG</sequence>
<reference evidence="1" key="1">
    <citation type="submission" date="2015-09" db="EMBL/GenBank/DDBJ databases">
        <title>Draft Genome Sequences of Two Novel Amoeba-resistant Intranuclear Bacteria, Candidatus Berkiella cookevillensis and Candidatus Berkiella aquae.</title>
        <authorList>
            <person name="Mehari Y.T."/>
            <person name="Arivett B.A."/>
            <person name="Farone A.L."/>
            <person name="Gunderson J.H."/>
            <person name="Farone M.B."/>
        </authorList>
    </citation>
    <scope>NUCLEOTIDE SEQUENCE [LARGE SCALE GENOMIC DNA]</scope>
    <source>
        <strain evidence="1">HT99</strain>
    </source>
</reference>
<evidence type="ECO:0008006" key="4">
    <source>
        <dbReference type="Google" id="ProtNLM"/>
    </source>
</evidence>
<dbReference type="OrthoDB" id="5605017at2"/>
<dbReference type="STRING" id="295108.HT99x_00501"/>
<keyword evidence="3" id="KW-1185">Reference proteome</keyword>
<evidence type="ECO:0000313" key="2">
    <source>
        <dbReference type="EMBL" id="MCS5712713.1"/>
    </source>
</evidence>
<accession>A0A0Q9YYK4</accession>
<dbReference type="RefSeq" id="WP_139016553.1">
    <property type="nucleotide sequence ID" value="NZ_LKAJ02000001.1"/>
</dbReference>
<dbReference type="InterPro" id="IPR036412">
    <property type="entry name" value="HAD-like_sf"/>
</dbReference>